<evidence type="ECO:0008006" key="3">
    <source>
        <dbReference type="Google" id="ProtNLM"/>
    </source>
</evidence>
<sequence length="97" mass="10969">MNHYMRLRTTTRELIEIGTRIQQSGTPDFGNPMKPIIGAITKMQECDSGIFLFVKTDDGNIEKAHVRFDVTYGIRMNECGIVTTILQPAPRQLEINA</sequence>
<dbReference type="RefSeq" id="WP_212678401.1">
    <property type="nucleotide sequence ID" value="NZ_JAGSPK010000002.1"/>
</dbReference>
<keyword evidence="2" id="KW-1185">Reference proteome</keyword>
<organism evidence="1 2">
    <name type="scientific">Undibacterium rivi</name>
    <dbReference type="NCBI Taxonomy" id="2828729"/>
    <lineage>
        <taxon>Bacteria</taxon>
        <taxon>Pseudomonadati</taxon>
        <taxon>Pseudomonadota</taxon>
        <taxon>Betaproteobacteria</taxon>
        <taxon>Burkholderiales</taxon>
        <taxon>Oxalobacteraceae</taxon>
        <taxon>Undibacterium</taxon>
    </lineage>
</organism>
<proteinExistence type="predicted"/>
<dbReference type="Proteomes" id="UP000682982">
    <property type="component" value="Unassembled WGS sequence"/>
</dbReference>
<evidence type="ECO:0000313" key="2">
    <source>
        <dbReference type="Proteomes" id="UP000682982"/>
    </source>
</evidence>
<name>A0ABS5H0V4_9BURK</name>
<accession>A0ABS5H0V4</accession>
<comment type="caution">
    <text evidence="1">The sequence shown here is derived from an EMBL/GenBank/DDBJ whole genome shotgun (WGS) entry which is preliminary data.</text>
</comment>
<protein>
    <recommendedName>
        <fullName evidence="3">Nitrogen fixation protein NifZ</fullName>
    </recommendedName>
</protein>
<gene>
    <name evidence="1" type="ORF">KDM87_06985</name>
</gene>
<reference evidence="1 2" key="1">
    <citation type="submission" date="2021-04" db="EMBL/GenBank/DDBJ databases">
        <title>novel species isolated from subtropical streams in China.</title>
        <authorList>
            <person name="Lu H."/>
        </authorList>
    </citation>
    <scope>NUCLEOTIDE SEQUENCE [LARGE SCALE GENOMIC DNA]</scope>
    <source>
        <strain evidence="1 2">FT147W</strain>
    </source>
</reference>
<evidence type="ECO:0000313" key="1">
    <source>
        <dbReference type="EMBL" id="MBR7792341.1"/>
    </source>
</evidence>
<dbReference type="EMBL" id="JAGSPK010000002">
    <property type="protein sequence ID" value="MBR7792341.1"/>
    <property type="molecule type" value="Genomic_DNA"/>
</dbReference>